<keyword evidence="1" id="KW-0732">Signal</keyword>
<dbReference type="Gene3D" id="3.40.720.10">
    <property type="entry name" value="Alkaline Phosphatase, subunit A"/>
    <property type="match status" value="1"/>
</dbReference>
<feature type="domain" description="Sulfatase N-terminal" evidence="2">
    <location>
        <begin position="29"/>
        <end position="383"/>
    </location>
</feature>
<dbReference type="InterPro" id="IPR000917">
    <property type="entry name" value="Sulfatase_N"/>
</dbReference>
<dbReference type="AlphaFoldDB" id="A0AA36JN13"/>
<feature type="signal peptide" evidence="1">
    <location>
        <begin position="1"/>
        <end position="18"/>
    </location>
</feature>
<comment type="caution">
    <text evidence="3">The sequence shown here is derived from an EMBL/GenBank/DDBJ whole genome shotgun (WGS) entry which is preliminary data.</text>
</comment>
<accession>A0AA36JN13</accession>
<dbReference type="Proteomes" id="UP001178507">
    <property type="component" value="Unassembled WGS sequence"/>
</dbReference>
<dbReference type="EMBL" id="CAUJNA010003758">
    <property type="protein sequence ID" value="CAJ1409210.1"/>
    <property type="molecule type" value="Genomic_DNA"/>
</dbReference>
<proteinExistence type="predicted"/>
<name>A0AA36JN13_9DINO</name>
<dbReference type="SUPFAM" id="SSF53649">
    <property type="entry name" value="Alkaline phosphatase-like"/>
    <property type="match status" value="1"/>
</dbReference>
<keyword evidence="4" id="KW-1185">Reference proteome</keyword>
<protein>
    <recommendedName>
        <fullName evidence="2">Sulfatase N-terminal domain-containing protein</fullName>
    </recommendedName>
</protein>
<evidence type="ECO:0000313" key="4">
    <source>
        <dbReference type="Proteomes" id="UP001178507"/>
    </source>
</evidence>
<feature type="chain" id="PRO_5041407490" description="Sulfatase N-terminal domain-containing protein" evidence="1">
    <location>
        <begin position="19"/>
        <end position="567"/>
    </location>
</feature>
<evidence type="ECO:0000256" key="1">
    <source>
        <dbReference type="SAM" id="SignalP"/>
    </source>
</evidence>
<dbReference type="GO" id="GO:0004065">
    <property type="term" value="F:arylsulfatase activity"/>
    <property type="evidence" value="ECO:0007669"/>
    <property type="project" value="TreeGrafter"/>
</dbReference>
<evidence type="ECO:0000313" key="3">
    <source>
        <dbReference type="EMBL" id="CAJ1409210.1"/>
    </source>
</evidence>
<dbReference type="InterPro" id="IPR051849">
    <property type="entry name" value="GAG-degrading_sulfatase"/>
</dbReference>
<dbReference type="InterPro" id="IPR017850">
    <property type="entry name" value="Alkaline_phosphatase_core_sf"/>
</dbReference>
<dbReference type="PANTHER" id="PTHR46615">
    <property type="entry name" value="ARYLSULFATASE K"/>
    <property type="match status" value="1"/>
</dbReference>
<organism evidence="3 4">
    <name type="scientific">Effrenium voratum</name>
    <dbReference type="NCBI Taxonomy" id="2562239"/>
    <lineage>
        <taxon>Eukaryota</taxon>
        <taxon>Sar</taxon>
        <taxon>Alveolata</taxon>
        <taxon>Dinophyceae</taxon>
        <taxon>Suessiales</taxon>
        <taxon>Symbiodiniaceae</taxon>
        <taxon>Effrenium</taxon>
    </lineage>
</organism>
<reference evidence="3" key="1">
    <citation type="submission" date="2023-08" db="EMBL/GenBank/DDBJ databases">
        <authorList>
            <person name="Chen Y."/>
            <person name="Shah S."/>
            <person name="Dougan E. K."/>
            <person name="Thang M."/>
            <person name="Chan C."/>
        </authorList>
    </citation>
    <scope>NUCLEOTIDE SEQUENCE</scope>
</reference>
<sequence>MAQRVAALSFLGVALASAEPGRRSRGSRPNIVFLVVESTDGRAWGQDQQAVPLPHLRWLQDQGVDFAKHYSNAPVCCPSRASFWSGRHVHNIPHHQKSSGIFVEGAWNNHEGLPPNYTLRLDQVLQREGYDVKMTGKLDYSAGGHSEDVYLQAWTMYTRFPYNLSKPPGGWVGESGCVDAGEIRPGNATAHEKDWKVLRKTARWIMERSRDKPFFVYQGMSIVHPPYRTNEFWFNKVDQSRVRVPAWDALEDLHPCDFQSSMLKGCIPPASAVGSDFYTAAHRRKIRTIYLAMIAEFDAMVGKYVEAVQAAGQMNQTVFIVTSDHGDMQMEHQQFYKMAAYEASVRVPMVIMDGRRPQAPQAPIRTPTQLIDIYPTVLVFAGVPRRRWPQLDGFPLQPLLNGKGYEDYEGYGFRPTFVVSQHHGDDIGMSWFAVIRQHLKLVVWGSGQQHPHQLFDVTADPDERVNLAFKPGYESTIQEMLQELSSIVDYPHVAENVAKYGQSSMRQWMKDRNWREELGQPHLRWHQSWAQDPLGAAKAVEDWLAGPPNIQECRADFVWPARALIAI</sequence>
<evidence type="ECO:0000259" key="2">
    <source>
        <dbReference type="Pfam" id="PF00884"/>
    </source>
</evidence>
<dbReference type="PANTHER" id="PTHR46615:SF1">
    <property type="entry name" value="ARYLSULFATASE K"/>
    <property type="match status" value="1"/>
</dbReference>
<gene>
    <name evidence="3" type="ORF">EVOR1521_LOCUS30377</name>
</gene>
<dbReference type="GO" id="GO:0015024">
    <property type="term" value="F:glucuronate-2-sulfatase activity"/>
    <property type="evidence" value="ECO:0007669"/>
    <property type="project" value="TreeGrafter"/>
</dbReference>
<dbReference type="Pfam" id="PF00884">
    <property type="entry name" value="Sulfatase"/>
    <property type="match status" value="1"/>
</dbReference>